<organism evidence="3 4">
    <name type="scientific">Bdellovibrio reynosensis</name>
    <dbReference type="NCBI Taxonomy" id="2835041"/>
    <lineage>
        <taxon>Bacteria</taxon>
        <taxon>Pseudomonadati</taxon>
        <taxon>Bdellovibrionota</taxon>
        <taxon>Bdellovibrionia</taxon>
        <taxon>Bdellovibrionales</taxon>
        <taxon>Pseudobdellovibrionaceae</taxon>
        <taxon>Bdellovibrio</taxon>
    </lineage>
</organism>
<evidence type="ECO:0000256" key="2">
    <source>
        <dbReference type="SAM" id="SignalP"/>
    </source>
</evidence>
<gene>
    <name evidence="3" type="ORF">MNR06_03895</name>
</gene>
<dbReference type="Gene3D" id="3.40.390.10">
    <property type="entry name" value="Collagenase (Catalytic Domain)"/>
    <property type="match status" value="1"/>
</dbReference>
<evidence type="ECO:0000313" key="3">
    <source>
        <dbReference type="EMBL" id="UOF02096.1"/>
    </source>
</evidence>
<dbReference type="EMBL" id="CP093442">
    <property type="protein sequence ID" value="UOF02096.1"/>
    <property type="molecule type" value="Genomic_DNA"/>
</dbReference>
<dbReference type="SUPFAM" id="SSF55486">
    <property type="entry name" value="Metalloproteases ('zincins'), catalytic domain"/>
    <property type="match status" value="1"/>
</dbReference>
<dbReference type="InterPro" id="IPR024079">
    <property type="entry name" value="MetalloPept_cat_dom_sf"/>
</dbReference>
<keyword evidence="4" id="KW-1185">Reference proteome</keyword>
<accession>A0ABY4CEA8</accession>
<feature type="signal peptide" evidence="2">
    <location>
        <begin position="1"/>
        <end position="31"/>
    </location>
</feature>
<reference evidence="3" key="1">
    <citation type="submission" date="2022-03" db="EMBL/GenBank/DDBJ databases">
        <title>Genome Identification and Characterization of new species Bdellovibrio reynosense LBG001 sp. nov. from a Mexico soil sample.</title>
        <authorList>
            <person name="Camilli A."/>
            <person name="Ajao Y."/>
            <person name="Guo X."/>
        </authorList>
    </citation>
    <scope>NUCLEOTIDE SEQUENCE</scope>
    <source>
        <strain evidence="3">LBG001</strain>
    </source>
</reference>
<dbReference type="RefSeq" id="WP_243538774.1">
    <property type="nucleotide sequence ID" value="NZ_CP093442.1"/>
</dbReference>
<dbReference type="Proteomes" id="UP000830116">
    <property type="component" value="Chromosome"/>
</dbReference>
<sequence>MKKKFALVNSKSVFKLSLIAALIFAADLALAAKGNGKKAVGGHYTVYRYDVAAKGSCLPEHGSNPSEILRRNGIKYLGNPSRDEVAALAKGVAQVENLLGDPLPRPWRQNFNFIDASGSWNQGPTTINVRRPKGSPKGTNVGRLMHELGHRVGNSGIYQKYAGYTGRTRCAITGYAASKFNEEFAEVFEAYVVYPDLLEKKCPKAFDFMANQLFPNTHHKIAACDRTTVAKDPDFPNGIPIPIPRPKDFDTPSEVESQQDVVVTPDTGDDEVDVDDEHEETDSEGDAETEDSVSNERVPIPTARPATGVR</sequence>
<keyword evidence="2" id="KW-0732">Signal</keyword>
<feature type="compositionally biased region" description="Acidic residues" evidence="1">
    <location>
        <begin position="267"/>
        <end position="293"/>
    </location>
</feature>
<feature type="chain" id="PRO_5046839758" evidence="2">
    <location>
        <begin position="32"/>
        <end position="310"/>
    </location>
</feature>
<evidence type="ECO:0000313" key="4">
    <source>
        <dbReference type="Proteomes" id="UP000830116"/>
    </source>
</evidence>
<proteinExistence type="predicted"/>
<feature type="region of interest" description="Disordered" evidence="1">
    <location>
        <begin position="233"/>
        <end position="310"/>
    </location>
</feature>
<evidence type="ECO:0000256" key="1">
    <source>
        <dbReference type="SAM" id="MobiDB-lite"/>
    </source>
</evidence>
<name>A0ABY4CEA8_9BACT</name>
<protein>
    <submittedName>
        <fullName evidence="3">Uncharacterized protein</fullName>
    </submittedName>
</protein>